<protein>
    <recommendedName>
        <fullName evidence="3">DUF305 domain-containing protein</fullName>
    </recommendedName>
</protein>
<dbReference type="InterPro" id="IPR005183">
    <property type="entry name" value="DUF305_CopM-like"/>
</dbReference>
<dbReference type="Proteomes" id="UP000282574">
    <property type="component" value="Unassembled WGS sequence"/>
</dbReference>
<dbReference type="Gene3D" id="1.20.1260.10">
    <property type="match status" value="1"/>
</dbReference>
<dbReference type="InterPro" id="IPR012347">
    <property type="entry name" value="Ferritin-like"/>
</dbReference>
<feature type="region of interest" description="Disordered" evidence="1">
    <location>
        <begin position="23"/>
        <end position="49"/>
    </location>
</feature>
<proteinExistence type="predicted"/>
<organism evidence="4 5">
    <name type="scientific">Chroococcidiopsis cubana SAG 39.79</name>
    <dbReference type="NCBI Taxonomy" id="388085"/>
    <lineage>
        <taxon>Bacteria</taxon>
        <taxon>Bacillati</taxon>
        <taxon>Cyanobacteriota</taxon>
        <taxon>Cyanophyceae</taxon>
        <taxon>Chroococcidiopsidales</taxon>
        <taxon>Chroococcidiopsidaceae</taxon>
        <taxon>Chroococcidiopsis</taxon>
    </lineage>
</organism>
<keyword evidence="2" id="KW-0732">Signal</keyword>
<name>A0AB37UUY6_9CYAN</name>
<sequence>MNKALIYTFLGLLTAGALSSTATEGTQAQSPRAQQDPHHPSAQATPARQGMMMQQVDRHFIEMMIPHHQDAVEMAKLALSRAKRPEIEKLASTIIKDKNREIEQMQTWYKQWYGTEVPAAPMAGMGMMGRGQGMMGMSMRPGMEMHLDTLKDASDFDRAFIREMIPHHQMAVMRPLSN</sequence>
<dbReference type="PANTHER" id="PTHR36933:SF1">
    <property type="entry name" value="SLL0788 PROTEIN"/>
    <property type="match status" value="1"/>
</dbReference>
<dbReference type="EMBL" id="RSCK01000001">
    <property type="protein sequence ID" value="RUT14666.1"/>
    <property type="molecule type" value="Genomic_DNA"/>
</dbReference>
<evidence type="ECO:0000259" key="3">
    <source>
        <dbReference type="Pfam" id="PF03713"/>
    </source>
</evidence>
<evidence type="ECO:0000256" key="1">
    <source>
        <dbReference type="SAM" id="MobiDB-lite"/>
    </source>
</evidence>
<feature type="compositionally biased region" description="Polar residues" evidence="1">
    <location>
        <begin position="23"/>
        <end position="33"/>
    </location>
</feature>
<gene>
    <name evidence="4" type="ORF">DSM107010_02120</name>
</gene>
<dbReference type="RefSeq" id="WP_106165891.1">
    <property type="nucleotide sequence ID" value="NZ_JAVKZF010000005.1"/>
</dbReference>
<accession>A0AB37UUY6</accession>
<feature type="chain" id="PRO_5044334831" description="DUF305 domain-containing protein" evidence="2">
    <location>
        <begin position="23"/>
        <end position="178"/>
    </location>
</feature>
<feature type="domain" description="DUF305" evidence="3">
    <location>
        <begin position="57"/>
        <end position="173"/>
    </location>
</feature>
<dbReference type="PANTHER" id="PTHR36933">
    <property type="entry name" value="SLL0788 PROTEIN"/>
    <property type="match status" value="1"/>
</dbReference>
<keyword evidence="5" id="KW-1185">Reference proteome</keyword>
<evidence type="ECO:0000313" key="5">
    <source>
        <dbReference type="Proteomes" id="UP000282574"/>
    </source>
</evidence>
<dbReference type="Pfam" id="PF03713">
    <property type="entry name" value="DUF305"/>
    <property type="match status" value="1"/>
</dbReference>
<reference evidence="4 5" key="1">
    <citation type="journal article" date="2019" name="Genome Biol. Evol.">
        <title>Day and night: Metabolic profiles and evolutionary relationships of six axenic non-marine cyanobacteria.</title>
        <authorList>
            <person name="Will S.E."/>
            <person name="Henke P."/>
            <person name="Boedeker C."/>
            <person name="Huang S."/>
            <person name="Brinkmann H."/>
            <person name="Rohde M."/>
            <person name="Jarek M."/>
            <person name="Friedl T."/>
            <person name="Seufert S."/>
            <person name="Schumacher M."/>
            <person name="Overmann J."/>
            <person name="Neumann-Schaal M."/>
            <person name="Petersen J."/>
        </authorList>
    </citation>
    <scope>NUCLEOTIDE SEQUENCE [LARGE SCALE GENOMIC DNA]</scope>
    <source>
        <strain evidence="4 5">SAG 39.79</strain>
    </source>
</reference>
<evidence type="ECO:0000313" key="4">
    <source>
        <dbReference type="EMBL" id="RUT14666.1"/>
    </source>
</evidence>
<evidence type="ECO:0000256" key="2">
    <source>
        <dbReference type="SAM" id="SignalP"/>
    </source>
</evidence>
<comment type="caution">
    <text evidence="4">The sequence shown here is derived from an EMBL/GenBank/DDBJ whole genome shotgun (WGS) entry which is preliminary data.</text>
</comment>
<dbReference type="AlphaFoldDB" id="A0AB37UUY6"/>
<feature type="signal peptide" evidence="2">
    <location>
        <begin position="1"/>
        <end position="22"/>
    </location>
</feature>